<dbReference type="InterPro" id="IPR036597">
    <property type="entry name" value="Fido-like_dom_sf"/>
</dbReference>
<keyword evidence="3" id="KW-0131">Cell cycle</keyword>
<dbReference type="NCBIfam" id="TIGR02613">
    <property type="entry name" value="mob_myst_B"/>
    <property type="match status" value="1"/>
</dbReference>
<dbReference type="SUPFAM" id="SSF140931">
    <property type="entry name" value="Fic-like"/>
    <property type="match status" value="1"/>
</dbReference>
<feature type="active site" evidence="1">
    <location>
        <position position="133"/>
    </location>
</feature>
<dbReference type="AlphaFoldDB" id="A0A7W6KEE9"/>
<name>A0A7W6KEE9_9SPHI</name>
<dbReference type="Proteomes" id="UP000532273">
    <property type="component" value="Unassembled WGS sequence"/>
</dbReference>
<reference evidence="4 5" key="3">
    <citation type="submission" date="2020-08" db="EMBL/GenBank/DDBJ databases">
        <title>Genomic Encyclopedia of Type Strains, Phase IV (KMG-IV): sequencing the most valuable type-strain genomes for metagenomic binning, comparative biology and taxonomic classification.</title>
        <authorList>
            <person name="Goeker M."/>
        </authorList>
    </citation>
    <scope>NUCLEOTIDE SEQUENCE [LARGE SCALE GENOMIC DNA]</scope>
    <source>
        <strain evidence="4 5">DSM 100774</strain>
    </source>
</reference>
<evidence type="ECO:0000313" key="5">
    <source>
        <dbReference type="Proteomes" id="UP000532273"/>
    </source>
</evidence>
<feature type="domain" description="Fido" evidence="2">
    <location>
        <begin position="59"/>
        <end position="198"/>
    </location>
</feature>
<keyword evidence="6" id="KW-1185">Reference proteome</keyword>
<dbReference type="InterPro" id="IPR003812">
    <property type="entry name" value="Fido"/>
</dbReference>
<dbReference type="GO" id="GO:0051301">
    <property type="term" value="P:cell division"/>
    <property type="evidence" value="ECO:0007669"/>
    <property type="project" value="UniProtKB-KW"/>
</dbReference>
<protein>
    <submittedName>
        <fullName evidence="3">Cell division protein Fic</fullName>
    </submittedName>
    <submittedName>
        <fullName evidence="4">Fic-DOC domain mobile mystery protein B</fullName>
    </submittedName>
</protein>
<evidence type="ECO:0000313" key="3">
    <source>
        <dbReference type="EMBL" id="GGH15918.1"/>
    </source>
</evidence>
<evidence type="ECO:0000256" key="1">
    <source>
        <dbReference type="PIRSR" id="PIRSR640198-1"/>
    </source>
</evidence>
<dbReference type="EMBL" id="BMHZ01000004">
    <property type="protein sequence ID" value="GGH15918.1"/>
    <property type="molecule type" value="Genomic_DNA"/>
</dbReference>
<evidence type="ECO:0000259" key="2">
    <source>
        <dbReference type="PROSITE" id="PS51459"/>
    </source>
</evidence>
<dbReference type="Gene3D" id="1.10.3290.10">
    <property type="entry name" value="Fido-like domain"/>
    <property type="match status" value="1"/>
</dbReference>
<dbReference type="Pfam" id="PF02661">
    <property type="entry name" value="Fic"/>
    <property type="match status" value="1"/>
</dbReference>
<reference evidence="6" key="2">
    <citation type="journal article" date="2019" name="Int. J. Syst. Evol. Microbiol.">
        <title>The Global Catalogue of Microorganisms (GCM) 10K type strain sequencing project: providing services to taxonomists for standard genome sequencing and annotation.</title>
        <authorList>
            <consortium name="The Broad Institute Genomics Platform"/>
            <consortium name="The Broad Institute Genome Sequencing Center for Infectious Disease"/>
            <person name="Wu L."/>
            <person name="Ma J."/>
        </authorList>
    </citation>
    <scope>NUCLEOTIDE SEQUENCE [LARGE SCALE GENOMIC DNA]</scope>
    <source>
        <strain evidence="6">CGMCC 1.15287</strain>
    </source>
</reference>
<keyword evidence="3" id="KW-0132">Cell division</keyword>
<reference evidence="3" key="4">
    <citation type="submission" date="2024-05" db="EMBL/GenBank/DDBJ databases">
        <authorList>
            <person name="Sun Q."/>
            <person name="Zhou Y."/>
        </authorList>
    </citation>
    <scope>NUCLEOTIDE SEQUENCE</scope>
    <source>
        <strain evidence="3">CGMCC 1.15287</strain>
    </source>
</reference>
<sequence>MGLDLNYIDGQTPLDEDEKDGLLISTIATREELDEFEQQNIEEAIKWTLSKKFKPEKLLTEAFIKDIHKRMYKDVWKWAGTFRRTNKNIGVDRWQVAIELKNLLEDTRFWIENNTYSPDEIAIRFKHRIVSIHCFSNGNGRHSRLLADIIVEKLFHKKVFTWGAENLSRESENRRNYINSLKLADNGDYRGLLLFARS</sequence>
<dbReference type="EMBL" id="JACIEF010000004">
    <property type="protein sequence ID" value="MBB4110082.1"/>
    <property type="molecule type" value="Genomic_DNA"/>
</dbReference>
<reference evidence="3" key="1">
    <citation type="journal article" date="2014" name="Int. J. Syst. Evol. Microbiol.">
        <title>Complete genome of a new Firmicutes species belonging to the dominant human colonic microbiota ('Ruminococcus bicirculans') reveals two chromosomes and a selective capacity to utilize plant glucans.</title>
        <authorList>
            <consortium name="NISC Comparative Sequencing Program"/>
            <person name="Wegmann U."/>
            <person name="Louis P."/>
            <person name="Goesmann A."/>
            <person name="Henrissat B."/>
            <person name="Duncan S.H."/>
            <person name="Flint H.J."/>
        </authorList>
    </citation>
    <scope>NUCLEOTIDE SEQUENCE</scope>
    <source>
        <strain evidence="3">CGMCC 1.15287</strain>
    </source>
</reference>
<evidence type="ECO:0000313" key="6">
    <source>
        <dbReference type="Proteomes" id="UP000642938"/>
    </source>
</evidence>
<gene>
    <name evidence="3" type="ORF">GCM10007422_38290</name>
    <name evidence="4" type="ORF">GGQ60_004110</name>
</gene>
<dbReference type="PROSITE" id="PS51459">
    <property type="entry name" value="FIDO"/>
    <property type="match status" value="1"/>
</dbReference>
<evidence type="ECO:0000313" key="4">
    <source>
        <dbReference type="EMBL" id="MBB4110082.1"/>
    </source>
</evidence>
<dbReference type="PANTHER" id="PTHR13504:SF39">
    <property type="entry name" value="CELL FILAMENTATION PROTEIN"/>
    <property type="match status" value="1"/>
</dbReference>
<dbReference type="RefSeq" id="WP_183767646.1">
    <property type="nucleotide sequence ID" value="NZ_BMHZ01000004.1"/>
</dbReference>
<dbReference type="Proteomes" id="UP000642938">
    <property type="component" value="Unassembled WGS sequence"/>
</dbReference>
<dbReference type="InterPro" id="IPR040198">
    <property type="entry name" value="Fido_containing"/>
</dbReference>
<dbReference type="InterPro" id="IPR013436">
    <property type="entry name" value="Mobile_mystery_prot_B"/>
</dbReference>
<organism evidence="4 5">
    <name type="scientific">Pedobacter zeae</name>
    <dbReference type="NCBI Taxonomy" id="1737356"/>
    <lineage>
        <taxon>Bacteria</taxon>
        <taxon>Pseudomonadati</taxon>
        <taxon>Bacteroidota</taxon>
        <taxon>Sphingobacteriia</taxon>
        <taxon>Sphingobacteriales</taxon>
        <taxon>Sphingobacteriaceae</taxon>
        <taxon>Pedobacter</taxon>
    </lineage>
</organism>
<proteinExistence type="predicted"/>
<accession>A0A7W6KEE9</accession>
<comment type="caution">
    <text evidence="4">The sequence shown here is derived from an EMBL/GenBank/DDBJ whole genome shotgun (WGS) entry which is preliminary data.</text>
</comment>
<dbReference type="PANTHER" id="PTHR13504">
    <property type="entry name" value="FIDO DOMAIN-CONTAINING PROTEIN DDB_G0283145"/>
    <property type="match status" value="1"/>
</dbReference>